<evidence type="ECO:0000313" key="2">
    <source>
        <dbReference type="EMBL" id="KAK5994455.1"/>
    </source>
</evidence>
<name>A0ABR0SRV1_9HYPO</name>
<organism evidence="2 3">
    <name type="scientific">Cladobotryum mycophilum</name>
    <dbReference type="NCBI Taxonomy" id="491253"/>
    <lineage>
        <taxon>Eukaryota</taxon>
        <taxon>Fungi</taxon>
        <taxon>Dikarya</taxon>
        <taxon>Ascomycota</taxon>
        <taxon>Pezizomycotina</taxon>
        <taxon>Sordariomycetes</taxon>
        <taxon>Hypocreomycetidae</taxon>
        <taxon>Hypocreales</taxon>
        <taxon>Hypocreaceae</taxon>
        <taxon>Cladobotryum</taxon>
    </lineage>
</organism>
<comment type="caution">
    <text evidence="2">The sequence shown here is derived from an EMBL/GenBank/DDBJ whole genome shotgun (WGS) entry which is preliminary data.</text>
</comment>
<evidence type="ECO:0000313" key="3">
    <source>
        <dbReference type="Proteomes" id="UP001338125"/>
    </source>
</evidence>
<protein>
    <submittedName>
        <fullName evidence="2">Vegetative incompatibility protein HET-E-1</fullName>
    </submittedName>
</protein>
<dbReference type="EMBL" id="JAVFKD010000010">
    <property type="protein sequence ID" value="KAK5994455.1"/>
    <property type="molecule type" value="Genomic_DNA"/>
</dbReference>
<evidence type="ECO:0000259" key="1">
    <source>
        <dbReference type="Pfam" id="PF06985"/>
    </source>
</evidence>
<sequence length="609" mass="70149">MRLLNTSSLKLQEFDDESLPTYVILSHTWGQDEVLFDNIQDNTAAGRKGYAKVLACCQKAAKEGFEWVWIDTCCINKASSAELSDAINSMYKWYKWSAICYAYLQDITDDSSSSSSRKFTDISKSRWFKRGWTLQELLAPRIVEFYTSEWSEIGTKTSLASRISAITRIPTRILRGDDISTCSVAERMSWASERKTTRYEDWAYSLLGLFNVNMPPLYGEGTRSFIRLQELILRQEEDYSIFAWMLQYKNDASPRGLLAEFPLEFRNTMSSNAVWMSARNEAARMSKSATASSIWTDAYKFIEQCSGPNSERSKAETSDEAYTKSRGCLEKHNFQDAFAEHLVPKEPPRFTSRGLLVSLPVRTPRNDSEPTIAWVYCKIDDRLLCIFLQKDVSSPFHILGRRSSQSLLPVGKDFINEFELTEMFLHPYGVIEASNVSLRHPIARELWGRVQPVIGETDGYKTKFIDACPNKEWLQDGLLFRENNMFIGNILLQCMHGETSISFKVWCGIFQGNLWCWIVEELRDKTTNSDLRLEYKKLSSRYLNYFSQFSDRAANRSSLLPDAVLSASIHKSSGMKDYVSIYTLRIAVQPYDDCDYWARQYLSEVPWRC</sequence>
<dbReference type="PANTHER" id="PTHR10622:SF10">
    <property type="entry name" value="HET DOMAIN-CONTAINING PROTEIN"/>
    <property type="match status" value="1"/>
</dbReference>
<accession>A0ABR0SRV1</accession>
<keyword evidence="3" id="KW-1185">Reference proteome</keyword>
<feature type="domain" description="Heterokaryon incompatibility" evidence="1">
    <location>
        <begin position="22"/>
        <end position="115"/>
    </location>
</feature>
<dbReference type="PANTHER" id="PTHR10622">
    <property type="entry name" value="HET DOMAIN-CONTAINING PROTEIN"/>
    <property type="match status" value="1"/>
</dbReference>
<dbReference type="Pfam" id="PF06985">
    <property type="entry name" value="HET"/>
    <property type="match status" value="1"/>
</dbReference>
<proteinExistence type="predicted"/>
<reference evidence="2 3" key="1">
    <citation type="submission" date="2024-01" db="EMBL/GenBank/DDBJ databases">
        <title>Complete genome of Cladobotryum mycophilum ATHUM6906.</title>
        <authorList>
            <person name="Christinaki A.C."/>
            <person name="Myridakis A.I."/>
            <person name="Kouvelis V.N."/>
        </authorList>
    </citation>
    <scope>NUCLEOTIDE SEQUENCE [LARGE SCALE GENOMIC DNA]</scope>
    <source>
        <strain evidence="2 3">ATHUM6906</strain>
    </source>
</reference>
<dbReference type="Proteomes" id="UP001338125">
    <property type="component" value="Unassembled WGS sequence"/>
</dbReference>
<dbReference type="InterPro" id="IPR010730">
    <property type="entry name" value="HET"/>
</dbReference>
<gene>
    <name evidence="2" type="ORF">PT974_04930</name>
</gene>